<dbReference type="InterPro" id="IPR017452">
    <property type="entry name" value="GPCR_Rhodpsn_7TM"/>
</dbReference>
<evidence type="ECO:0000259" key="9">
    <source>
        <dbReference type="PROSITE" id="PS50262"/>
    </source>
</evidence>
<feature type="transmembrane region" description="Helical" evidence="8">
    <location>
        <begin position="202"/>
        <end position="227"/>
    </location>
</feature>
<evidence type="ECO:0000256" key="1">
    <source>
        <dbReference type="ARBA" id="ARBA00004141"/>
    </source>
</evidence>
<dbReference type="GO" id="GO:0016020">
    <property type="term" value="C:membrane"/>
    <property type="evidence" value="ECO:0007669"/>
    <property type="project" value="UniProtKB-SubCell"/>
</dbReference>
<dbReference type="Pfam" id="PF00001">
    <property type="entry name" value="7tm_1"/>
    <property type="match status" value="2"/>
</dbReference>
<feature type="transmembrane region" description="Helical" evidence="8">
    <location>
        <begin position="254"/>
        <end position="274"/>
    </location>
</feature>
<evidence type="ECO:0000256" key="8">
    <source>
        <dbReference type="SAM" id="Phobius"/>
    </source>
</evidence>
<keyword evidence="5 8" id="KW-0472">Membrane</keyword>
<keyword evidence="3 8" id="KW-1133">Transmembrane helix</keyword>
<feature type="transmembrane region" description="Helical" evidence="8">
    <location>
        <begin position="29"/>
        <end position="52"/>
    </location>
</feature>
<evidence type="ECO:0000313" key="12">
    <source>
        <dbReference type="Proteomes" id="UP000663860"/>
    </source>
</evidence>
<reference evidence="10" key="1">
    <citation type="submission" date="2021-02" db="EMBL/GenBank/DDBJ databases">
        <authorList>
            <person name="Nowell W R."/>
        </authorList>
    </citation>
    <scope>NUCLEOTIDE SEQUENCE</scope>
</reference>
<feature type="transmembrane region" description="Helical" evidence="8">
    <location>
        <begin position="64"/>
        <end position="85"/>
    </location>
</feature>
<dbReference type="PANTHER" id="PTHR24240">
    <property type="entry name" value="OPSIN"/>
    <property type="match status" value="1"/>
</dbReference>
<keyword evidence="4" id="KW-0297">G-protein coupled receptor</keyword>
<sequence length="537" mass="61698">MDPTSNGTLALVRDASSFIHPNRTLLMILYRYGLAFVFFIGFSGNLASLVTFMSPILRVTSTSCLFFMVAISDTLYLLISIFDFVEVGIVQGPIFLSVYDSVCRFRWFSKGFIRFCSAWILVLIAIDRWIRTRFPFKINQWCTRCNALITILITIVLGIGLHGHMLSIQLFGGYFPGIPSVACGPIDPTSFYLRFFFTRWPIIQVTFISIIPVLLILASSINIHLIIHKEKKRIQPRSTNNHARRRQARLQRNMLLLMISSAVLFLSTTLPISVSQIVNAYRLAANVGVDINEIINEEAIVNLLLAFNYTATQYQDRFCIFRGYLVYAFCAVVICSFLLQAFYRFILVVYPARSNWLSARNQFIFIVLTWTYALVFPLAFMFTGDIIYNADNDVCDIPIRLSFALIFLALCVYSIPLSLVMFIYLKLIRYVKQMHKRVIPANILFRVQRELKMTRRVVIMLTSLVPICIPYAIFFVLSFFTSLPIYHFRILFTFTSVSFLCTMVIVFKFTDALKLSVMKKLNLRSNTIVPTVGIINQ</sequence>
<dbReference type="PRINTS" id="PR00237">
    <property type="entry name" value="GPCRRHODOPSN"/>
</dbReference>
<comment type="subcellular location">
    <subcellularLocation>
        <location evidence="1">Membrane</location>
        <topology evidence="1">Multi-pass membrane protein</topology>
    </subcellularLocation>
</comment>
<dbReference type="Proteomes" id="UP000663868">
    <property type="component" value="Unassembled WGS sequence"/>
</dbReference>
<dbReference type="PROSITE" id="PS50262">
    <property type="entry name" value="G_PROTEIN_RECEP_F1_2"/>
    <property type="match status" value="2"/>
</dbReference>
<feature type="transmembrane region" description="Helical" evidence="8">
    <location>
        <begin position="324"/>
        <end position="350"/>
    </location>
</feature>
<evidence type="ECO:0000313" key="10">
    <source>
        <dbReference type="EMBL" id="CAF1384011.1"/>
    </source>
</evidence>
<feature type="transmembrane region" description="Helical" evidence="8">
    <location>
        <begin position="457"/>
        <end position="480"/>
    </location>
</feature>
<keyword evidence="7" id="KW-0807">Transducer</keyword>
<dbReference type="CDD" id="cd00637">
    <property type="entry name" value="7tm_classA_rhodopsin-like"/>
    <property type="match status" value="1"/>
</dbReference>
<feature type="transmembrane region" description="Helical" evidence="8">
    <location>
        <begin position="486"/>
        <end position="510"/>
    </location>
</feature>
<dbReference type="InterPro" id="IPR000276">
    <property type="entry name" value="GPCR_Rhodpsn"/>
</dbReference>
<evidence type="ECO:0000256" key="2">
    <source>
        <dbReference type="ARBA" id="ARBA00022692"/>
    </source>
</evidence>
<gene>
    <name evidence="10" type="ORF">IZO911_LOCUS38578</name>
    <name evidence="11" type="ORF">KXQ929_LOCUS5525</name>
</gene>
<dbReference type="Proteomes" id="UP000663860">
    <property type="component" value="Unassembled WGS sequence"/>
</dbReference>
<feature type="transmembrane region" description="Helical" evidence="8">
    <location>
        <begin position="403"/>
        <end position="427"/>
    </location>
</feature>
<feature type="domain" description="G-protein coupled receptors family 1 profile" evidence="9">
    <location>
        <begin position="44"/>
        <end position="250"/>
    </location>
</feature>
<evidence type="ECO:0000256" key="7">
    <source>
        <dbReference type="ARBA" id="ARBA00023224"/>
    </source>
</evidence>
<protein>
    <recommendedName>
        <fullName evidence="9">G-protein coupled receptors family 1 profile domain-containing protein</fullName>
    </recommendedName>
</protein>
<accession>A0A815JT59</accession>
<evidence type="ECO:0000256" key="3">
    <source>
        <dbReference type="ARBA" id="ARBA00022989"/>
    </source>
</evidence>
<feature type="transmembrane region" description="Helical" evidence="8">
    <location>
        <begin position="362"/>
        <end position="383"/>
    </location>
</feature>
<dbReference type="EMBL" id="CAJOBB010000203">
    <property type="protein sequence ID" value="CAF3608736.1"/>
    <property type="molecule type" value="Genomic_DNA"/>
</dbReference>
<keyword evidence="6" id="KW-0675">Receptor</keyword>
<evidence type="ECO:0000256" key="4">
    <source>
        <dbReference type="ARBA" id="ARBA00023040"/>
    </source>
</evidence>
<keyword evidence="2 8" id="KW-0812">Transmembrane</keyword>
<dbReference type="AlphaFoldDB" id="A0A815JT59"/>
<dbReference type="SUPFAM" id="SSF81321">
    <property type="entry name" value="Family A G protein-coupled receptor-like"/>
    <property type="match status" value="2"/>
</dbReference>
<name>A0A815JT59_9BILA</name>
<organism evidence="10 12">
    <name type="scientific">Adineta steineri</name>
    <dbReference type="NCBI Taxonomy" id="433720"/>
    <lineage>
        <taxon>Eukaryota</taxon>
        <taxon>Metazoa</taxon>
        <taxon>Spiralia</taxon>
        <taxon>Gnathifera</taxon>
        <taxon>Rotifera</taxon>
        <taxon>Eurotatoria</taxon>
        <taxon>Bdelloidea</taxon>
        <taxon>Adinetida</taxon>
        <taxon>Adinetidae</taxon>
        <taxon>Adineta</taxon>
    </lineage>
</organism>
<evidence type="ECO:0000256" key="6">
    <source>
        <dbReference type="ARBA" id="ARBA00023170"/>
    </source>
</evidence>
<dbReference type="Gene3D" id="1.20.1070.10">
    <property type="entry name" value="Rhodopsin 7-helix transmembrane proteins"/>
    <property type="match status" value="1"/>
</dbReference>
<feature type="transmembrane region" description="Helical" evidence="8">
    <location>
        <begin position="147"/>
        <end position="171"/>
    </location>
</feature>
<feature type="transmembrane region" description="Helical" evidence="8">
    <location>
        <begin position="105"/>
        <end position="126"/>
    </location>
</feature>
<evidence type="ECO:0000313" key="11">
    <source>
        <dbReference type="EMBL" id="CAF3608736.1"/>
    </source>
</evidence>
<feature type="domain" description="G-protein coupled receptors family 1 profile" evidence="9">
    <location>
        <begin position="252"/>
        <end position="507"/>
    </location>
</feature>
<dbReference type="GO" id="GO:0004930">
    <property type="term" value="F:G protein-coupled receptor activity"/>
    <property type="evidence" value="ECO:0007669"/>
    <property type="project" value="UniProtKB-KW"/>
</dbReference>
<proteinExistence type="predicted"/>
<dbReference type="EMBL" id="CAJNOE010001078">
    <property type="protein sequence ID" value="CAF1384011.1"/>
    <property type="molecule type" value="Genomic_DNA"/>
</dbReference>
<comment type="caution">
    <text evidence="10">The sequence shown here is derived from an EMBL/GenBank/DDBJ whole genome shotgun (WGS) entry which is preliminary data.</text>
</comment>
<dbReference type="InterPro" id="IPR050125">
    <property type="entry name" value="GPCR_opsins"/>
</dbReference>
<evidence type="ECO:0000256" key="5">
    <source>
        <dbReference type="ARBA" id="ARBA00023136"/>
    </source>
</evidence>